<dbReference type="Proteomes" id="UP000050424">
    <property type="component" value="Unassembled WGS sequence"/>
</dbReference>
<dbReference type="InterPro" id="IPR036396">
    <property type="entry name" value="Cyt_P450_sf"/>
</dbReference>
<dbReference type="SUPFAM" id="SSF81653">
    <property type="entry name" value="Calcium ATPase, transduction domain A"/>
    <property type="match status" value="1"/>
</dbReference>
<dbReference type="PANTHER" id="PTHR24287">
    <property type="entry name" value="P450, PUTATIVE (EUROFUNG)-RELATED"/>
    <property type="match status" value="1"/>
</dbReference>
<dbReference type="Pfam" id="PF00122">
    <property type="entry name" value="E1-E2_ATPase"/>
    <property type="match status" value="1"/>
</dbReference>
<dbReference type="InterPro" id="IPR023298">
    <property type="entry name" value="ATPase_P-typ_TM_dom_sf"/>
</dbReference>
<evidence type="ECO:0000256" key="3">
    <source>
        <dbReference type="ARBA" id="ARBA00010617"/>
    </source>
</evidence>
<sequence>MLNALLTAFFREHFVLTVVLLLLPFPLQAVEGYFRRWRHSQARGCQEPASKVPVKDPVIGLDFLYNVLFGKTPERYLDSTYRAFQEMGATYTEKRLTWEAVYTCEPQNLKQILATGAEDFDLPEFRTAVIGHLFGQGIFVLSGHPWKHARTVLRRSLKKDDPAPFLDTLERHFQAFAEHIPTDGAEVDLQPLFLGLAMDVATEFLMGHSTHMLDARGDHSREQRFVDDYMVCSEEIIRQMQLGPLHPFRINFAARRARARVYEYLDGFIDESLRETEGGGASLLADMVSMSPDRKGVSDQILHILLASRDTTSGLMSNLFFALAKNPRLYAKLRDDVLRVAGDAAPTAAQLKDMAYLKCTARYADRDDLSLPPQPALRLHPVIPTNARVALRDTALPRGGGADGRSPLFVRKGTAVFYNVYAMHRDEATFGADAEDFVPERWEKLRPGWGYLPFNGGARSCVGQQYALLETYYIVARMAQTFTTLESRDDEDWMELYALALCSKNGTRVAVTTLWPVAPAVGTPLVPQIYEATCSDQIALDTRPDHVVYSPTDRVPPQHVLTSQQTLDELSSDAAKGLDHEVPRRLAEFGPNELDQTKEIQPVKILFEQVFHVMTLRWEPAWHPSLDQRRHSGWYYRPRPLHRLLPKPPSAKDDRLATHPCPPTSNVFRGGNAITIQAAKVAPGDTVDRGTGDSVPSDIRIIDAVNLEADESLLTGVGAGHEADPS</sequence>
<dbReference type="GO" id="GO:0016705">
    <property type="term" value="F:oxidoreductase activity, acting on paired donors, with incorporation or reduction of molecular oxygen"/>
    <property type="evidence" value="ECO:0007669"/>
    <property type="project" value="InterPro"/>
</dbReference>
<feature type="binding site" description="axial binding residue" evidence="11">
    <location>
        <position position="461"/>
    </location>
    <ligand>
        <name>heme</name>
        <dbReference type="ChEBI" id="CHEBI:30413"/>
    </ligand>
    <ligandPart>
        <name>Fe</name>
        <dbReference type="ChEBI" id="CHEBI:18248"/>
    </ligandPart>
</feature>
<dbReference type="EMBL" id="LKCW01000149">
    <property type="protein sequence ID" value="KPM37940.1"/>
    <property type="molecule type" value="Genomic_DNA"/>
</dbReference>
<dbReference type="Gene3D" id="2.70.150.10">
    <property type="entry name" value="Calcium-transporting ATPase, cytoplasmic transduction domain A"/>
    <property type="match status" value="1"/>
</dbReference>
<evidence type="ECO:0000256" key="6">
    <source>
        <dbReference type="ARBA" id="ARBA00022989"/>
    </source>
</evidence>
<dbReference type="PANTHER" id="PTHR24287:SF17">
    <property type="entry name" value="P450, PUTATIVE (EUROFUNG)-RELATED"/>
    <property type="match status" value="1"/>
</dbReference>
<evidence type="ECO:0000256" key="4">
    <source>
        <dbReference type="ARBA" id="ARBA00022692"/>
    </source>
</evidence>
<evidence type="ECO:0000256" key="9">
    <source>
        <dbReference type="ARBA" id="ARBA00023033"/>
    </source>
</evidence>
<evidence type="ECO:0000256" key="7">
    <source>
        <dbReference type="ARBA" id="ARBA00023002"/>
    </source>
</evidence>
<dbReference type="PRINTS" id="PR00463">
    <property type="entry name" value="EP450I"/>
</dbReference>
<protein>
    <recommendedName>
        <fullName evidence="12">Cation-transporting P-type ATPase N-terminal domain-containing protein</fullName>
    </recommendedName>
</protein>
<evidence type="ECO:0000256" key="2">
    <source>
        <dbReference type="ARBA" id="ARBA00004167"/>
    </source>
</evidence>
<dbReference type="InterPro" id="IPR017972">
    <property type="entry name" value="Cyt_P450_CS"/>
</dbReference>
<dbReference type="Gene3D" id="1.10.630.10">
    <property type="entry name" value="Cytochrome P450"/>
    <property type="match status" value="1"/>
</dbReference>
<reference evidence="13 14" key="1">
    <citation type="submission" date="2015-09" db="EMBL/GenBank/DDBJ databases">
        <title>Draft genome of a European isolate of the apple canker pathogen Neonectria ditissima.</title>
        <authorList>
            <person name="Gomez-Cortecero A."/>
            <person name="Harrison R.J."/>
            <person name="Armitage A.D."/>
        </authorList>
    </citation>
    <scope>NUCLEOTIDE SEQUENCE [LARGE SCALE GENOMIC DNA]</scope>
    <source>
        <strain evidence="13 14">R09/05</strain>
    </source>
</reference>
<dbReference type="InterPro" id="IPR001128">
    <property type="entry name" value="Cyt_P450"/>
</dbReference>
<proteinExistence type="inferred from homology"/>
<evidence type="ECO:0000256" key="10">
    <source>
        <dbReference type="ARBA" id="ARBA00023136"/>
    </source>
</evidence>
<dbReference type="GO" id="GO:0005506">
    <property type="term" value="F:iron ion binding"/>
    <property type="evidence" value="ECO:0007669"/>
    <property type="project" value="InterPro"/>
</dbReference>
<comment type="subcellular location">
    <subcellularLocation>
        <location evidence="2">Membrane</location>
        <topology evidence="2">Single-pass membrane protein</topology>
    </subcellularLocation>
</comment>
<organism evidence="13 14">
    <name type="scientific">Neonectria ditissima</name>
    <dbReference type="NCBI Taxonomy" id="78410"/>
    <lineage>
        <taxon>Eukaryota</taxon>
        <taxon>Fungi</taxon>
        <taxon>Dikarya</taxon>
        <taxon>Ascomycota</taxon>
        <taxon>Pezizomycotina</taxon>
        <taxon>Sordariomycetes</taxon>
        <taxon>Hypocreomycetidae</taxon>
        <taxon>Hypocreales</taxon>
        <taxon>Nectriaceae</taxon>
        <taxon>Neonectria</taxon>
    </lineage>
</organism>
<evidence type="ECO:0000313" key="13">
    <source>
        <dbReference type="EMBL" id="KPM37940.1"/>
    </source>
</evidence>
<dbReference type="STRING" id="78410.A0A0N8H644"/>
<dbReference type="SUPFAM" id="SSF48264">
    <property type="entry name" value="Cytochrome P450"/>
    <property type="match status" value="1"/>
</dbReference>
<comment type="cofactor">
    <cofactor evidence="1 11">
        <name>heme</name>
        <dbReference type="ChEBI" id="CHEBI:30413"/>
    </cofactor>
</comment>
<evidence type="ECO:0000256" key="5">
    <source>
        <dbReference type="ARBA" id="ARBA00022723"/>
    </source>
</evidence>
<comment type="caution">
    <text evidence="13">The sequence shown here is derived from an EMBL/GenBank/DDBJ whole genome shotgun (WGS) entry which is preliminary data.</text>
</comment>
<dbReference type="CDD" id="cd11063">
    <property type="entry name" value="CYP52"/>
    <property type="match status" value="1"/>
</dbReference>
<keyword evidence="11" id="KW-0349">Heme</keyword>
<dbReference type="GO" id="GO:0020037">
    <property type="term" value="F:heme binding"/>
    <property type="evidence" value="ECO:0007669"/>
    <property type="project" value="InterPro"/>
</dbReference>
<evidence type="ECO:0000256" key="8">
    <source>
        <dbReference type="ARBA" id="ARBA00023004"/>
    </source>
</evidence>
<evidence type="ECO:0000256" key="11">
    <source>
        <dbReference type="PIRSR" id="PIRSR602401-1"/>
    </source>
</evidence>
<comment type="similarity">
    <text evidence="3">Belongs to the cytochrome P450 family.</text>
</comment>
<accession>A0A0N8H644</accession>
<dbReference type="OrthoDB" id="1470350at2759"/>
<dbReference type="AlphaFoldDB" id="A0A0N8H644"/>
<dbReference type="Pfam" id="PF00690">
    <property type="entry name" value="Cation_ATPase_N"/>
    <property type="match status" value="1"/>
</dbReference>
<dbReference type="InterPro" id="IPR004014">
    <property type="entry name" value="ATPase_P-typ_cation-transptr_N"/>
</dbReference>
<dbReference type="GO" id="GO:0016020">
    <property type="term" value="C:membrane"/>
    <property type="evidence" value="ECO:0007669"/>
    <property type="project" value="UniProtKB-SubCell"/>
</dbReference>
<keyword evidence="6" id="KW-1133">Transmembrane helix</keyword>
<dbReference type="InterPro" id="IPR047146">
    <property type="entry name" value="Cyt_P450_E_CYP52_fungi"/>
</dbReference>
<dbReference type="InterPro" id="IPR059000">
    <property type="entry name" value="ATPase_P-type_domA"/>
</dbReference>
<evidence type="ECO:0000259" key="12">
    <source>
        <dbReference type="SMART" id="SM00831"/>
    </source>
</evidence>
<dbReference type="SMART" id="SM00831">
    <property type="entry name" value="Cation_ATPase_N"/>
    <property type="match status" value="1"/>
</dbReference>
<keyword evidence="14" id="KW-1185">Reference proteome</keyword>
<evidence type="ECO:0000313" key="14">
    <source>
        <dbReference type="Proteomes" id="UP000050424"/>
    </source>
</evidence>
<keyword evidence="9" id="KW-0503">Monooxygenase</keyword>
<feature type="domain" description="Cation-transporting P-type ATPase N-terminal" evidence="12">
    <location>
        <begin position="557"/>
        <end position="619"/>
    </location>
</feature>
<keyword evidence="5 11" id="KW-0479">Metal-binding</keyword>
<gene>
    <name evidence="13" type="ORF">AK830_g8654</name>
</gene>
<dbReference type="Pfam" id="PF00067">
    <property type="entry name" value="p450"/>
    <property type="match status" value="1"/>
</dbReference>
<name>A0A0N8H644_9HYPO</name>
<keyword evidence="4" id="KW-0812">Transmembrane</keyword>
<keyword evidence="7" id="KW-0560">Oxidoreductase</keyword>
<dbReference type="GO" id="GO:0004497">
    <property type="term" value="F:monooxygenase activity"/>
    <property type="evidence" value="ECO:0007669"/>
    <property type="project" value="UniProtKB-KW"/>
</dbReference>
<keyword evidence="10" id="KW-0472">Membrane</keyword>
<dbReference type="InterPro" id="IPR002401">
    <property type="entry name" value="Cyt_P450_E_grp-I"/>
</dbReference>
<evidence type="ECO:0000256" key="1">
    <source>
        <dbReference type="ARBA" id="ARBA00001971"/>
    </source>
</evidence>
<dbReference type="InterPro" id="IPR008250">
    <property type="entry name" value="ATPase_P-typ_transduc_dom_A_sf"/>
</dbReference>
<dbReference type="PROSITE" id="PS00086">
    <property type="entry name" value="CYTOCHROME_P450"/>
    <property type="match status" value="1"/>
</dbReference>
<dbReference type="SUPFAM" id="SSF81665">
    <property type="entry name" value="Calcium ATPase, transmembrane domain M"/>
    <property type="match status" value="1"/>
</dbReference>
<keyword evidence="8 11" id="KW-0408">Iron</keyword>